<organism evidence="2 3">
    <name type="scientific">Staphylococcus chromogenes</name>
    <name type="common">Staphylococcus hyicus subsp. chromogenes</name>
    <dbReference type="NCBI Taxonomy" id="46126"/>
    <lineage>
        <taxon>Bacteria</taxon>
        <taxon>Bacillati</taxon>
        <taxon>Bacillota</taxon>
        <taxon>Bacilli</taxon>
        <taxon>Bacillales</taxon>
        <taxon>Staphylococcaceae</taxon>
        <taxon>Staphylococcus</taxon>
    </lineage>
</organism>
<gene>
    <name evidence="2" type="primary">sat</name>
    <name evidence="2" type="ORF">RCF65_11965</name>
</gene>
<feature type="non-terminal residue" evidence="2">
    <location>
        <position position="1"/>
    </location>
</feature>
<dbReference type="Gene3D" id="3.40.50.620">
    <property type="entry name" value="HUPs"/>
    <property type="match status" value="1"/>
</dbReference>
<evidence type="ECO:0000259" key="1">
    <source>
        <dbReference type="Pfam" id="PF01747"/>
    </source>
</evidence>
<dbReference type="SUPFAM" id="SSF52374">
    <property type="entry name" value="Nucleotidylyl transferase"/>
    <property type="match status" value="1"/>
</dbReference>
<name>A0ABD5AZ11_STACR</name>
<evidence type="ECO:0000313" key="2">
    <source>
        <dbReference type="EMBL" id="MDQ7176684.1"/>
    </source>
</evidence>
<reference evidence="2 3" key="1">
    <citation type="submission" date="2023-08" db="EMBL/GenBank/DDBJ databases">
        <title>Whole genome sequencing of Staphylococcus chromogenes NNSch 2386.</title>
        <authorList>
            <person name="Kropotov V.S."/>
            <person name="Boriskina E.V."/>
            <person name="Gordinskaya N.A."/>
            <person name="Shkurkina I.S."/>
            <person name="Kryazhev D.V."/>
            <person name="Alekseeva A.E."/>
            <person name="Makhova M.A."/>
        </authorList>
    </citation>
    <scope>NUCLEOTIDE SEQUENCE [LARGE SCALE GENOMIC DNA]</scope>
    <source>
        <strain evidence="2 3">NNSch 2386</strain>
    </source>
</reference>
<keyword evidence="2" id="KW-0808">Transferase</keyword>
<sequence>KTCPHDASQHLHLSGTKVREKLRNGESLPTKFSRPEVAEVLIKGLREK</sequence>
<protein>
    <submittedName>
        <fullName evidence="2">Sulfate adenylyltransferase</fullName>
        <ecNumber evidence="2">2.7.7.4</ecNumber>
    </submittedName>
</protein>
<dbReference type="AlphaFoldDB" id="A0ABD5AZ11"/>
<dbReference type="PANTHER" id="PTHR43509">
    <property type="match status" value="1"/>
</dbReference>
<evidence type="ECO:0000313" key="3">
    <source>
        <dbReference type="Proteomes" id="UP001240157"/>
    </source>
</evidence>
<dbReference type="GO" id="GO:0004781">
    <property type="term" value="F:sulfate adenylyltransferase (ATP) activity"/>
    <property type="evidence" value="ECO:0007669"/>
    <property type="project" value="UniProtKB-EC"/>
</dbReference>
<dbReference type="InterPro" id="IPR014729">
    <property type="entry name" value="Rossmann-like_a/b/a_fold"/>
</dbReference>
<dbReference type="Pfam" id="PF01747">
    <property type="entry name" value="ATP-sulfurylase"/>
    <property type="match status" value="1"/>
</dbReference>
<dbReference type="EC" id="2.7.7.4" evidence="2"/>
<accession>A0ABD5AZ11</accession>
<dbReference type="PANTHER" id="PTHR43509:SF1">
    <property type="entry name" value="SULFATE ADENYLYLTRANSFERASE"/>
    <property type="match status" value="1"/>
</dbReference>
<feature type="domain" description="Sulphate adenylyltransferase catalytic" evidence="1">
    <location>
        <begin position="1"/>
        <end position="43"/>
    </location>
</feature>
<dbReference type="EMBL" id="JAVGJF010000328">
    <property type="protein sequence ID" value="MDQ7176684.1"/>
    <property type="molecule type" value="Genomic_DNA"/>
</dbReference>
<dbReference type="Proteomes" id="UP001240157">
    <property type="component" value="Unassembled WGS sequence"/>
</dbReference>
<dbReference type="InterPro" id="IPR024951">
    <property type="entry name" value="Sulfurylase_cat_dom"/>
</dbReference>
<comment type="caution">
    <text evidence="2">The sequence shown here is derived from an EMBL/GenBank/DDBJ whole genome shotgun (WGS) entry which is preliminary data.</text>
</comment>
<keyword evidence="2" id="KW-0548">Nucleotidyltransferase</keyword>
<proteinExistence type="predicted"/>